<evidence type="ECO:0000256" key="1">
    <source>
        <dbReference type="SAM" id="MobiDB-lite"/>
    </source>
</evidence>
<evidence type="ECO:0000313" key="3">
    <source>
        <dbReference type="EMBL" id="CAK9196665.1"/>
    </source>
</evidence>
<gene>
    <name evidence="3" type="ORF">CSSPTR1EN2_LOCUS3587</name>
</gene>
<dbReference type="PANTHER" id="PTHR34364:SF1">
    <property type="entry name" value="WAS_WASL-INTERACTING FAMILY PROTEIN"/>
    <property type="match status" value="1"/>
</dbReference>
<organism evidence="3 4">
    <name type="scientific">Sphagnum troendelagicum</name>
    <dbReference type="NCBI Taxonomy" id="128251"/>
    <lineage>
        <taxon>Eukaryota</taxon>
        <taxon>Viridiplantae</taxon>
        <taxon>Streptophyta</taxon>
        <taxon>Embryophyta</taxon>
        <taxon>Bryophyta</taxon>
        <taxon>Sphagnophytina</taxon>
        <taxon>Sphagnopsida</taxon>
        <taxon>Sphagnales</taxon>
        <taxon>Sphagnaceae</taxon>
        <taxon>Sphagnum</taxon>
    </lineage>
</organism>
<name>A0ABP0TL15_9BRYO</name>
<accession>A0ABP0TL15</accession>
<dbReference type="PANTHER" id="PTHR34364">
    <property type="entry name" value="WAS/WASL-INTERACTING FAMILY PROTEIN"/>
    <property type="match status" value="1"/>
</dbReference>
<protein>
    <submittedName>
        <fullName evidence="3">Uncharacterized protein</fullName>
    </submittedName>
</protein>
<dbReference type="EMBL" id="OZ019903">
    <property type="protein sequence ID" value="CAK9196665.1"/>
    <property type="molecule type" value="Genomic_DNA"/>
</dbReference>
<feature type="transmembrane region" description="Helical" evidence="2">
    <location>
        <begin position="54"/>
        <end position="73"/>
    </location>
</feature>
<proteinExistence type="predicted"/>
<evidence type="ECO:0000256" key="2">
    <source>
        <dbReference type="SAM" id="Phobius"/>
    </source>
</evidence>
<keyword evidence="2" id="KW-1133">Transmembrane helix</keyword>
<keyword evidence="4" id="KW-1185">Reference proteome</keyword>
<sequence length="180" mass="19985">MSEAHTPPKLFVNKPKKGLQSPGGEKGDPVPSATVRQPTATPLKKASLWSRYKGAAGALLFVNLGIGAYVLFVRRPNPQTTEKAADTEPEAQIAKPQETPQQVPSTIMAPTNTPSQEWVPPPPPPPKPIVSPEQQREILQWILEEKRKIKPRNKVEKVQINEEKQYLKKLIRGQELPVLS</sequence>
<dbReference type="Proteomes" id="UP001497512">
    <property type="component" value="Chromosome 11"/>
</dbReference>
<feature type="region of interest" description="Disordered" evidence="1">
    <location>
        <begin position="1"/>
        <end position="45"/>
    </location>
</feature>
<reference evidence="3" key="1">
    <citation type="submission" date="2024-02" db="EMBL/GenBank/DDBJ databases">
        <authorList>
            <consortium name="ELIXIR-Norway"/>
            <consortium name="Elixir Norway"/>
        </authorList>
    </citation>
    <scope>NUCLEOTIDE SEQUENCE</scope>
</reference>
<evidence type="ECO:0000313" key="4">
    <source>
        <dbReference type="Proteomes" id="UP001497512"/>
    </source>
</evidence>
<feature type="compositionally biased region" description="Pro residues" evidence="1">
    <location>
        <begin position="119"/>
        <end position="129"/>
    </location>
</feature>
<feature type="region of interest" description="Disordered" evidence="1">
    <location>
        <begin position="79"/>
        <end position="132"/>
    </location>
</feature>
<feature type="compositionally biased region" description="Polar residues" evidence="1">
    <location>
        <begin position="98"/>
        <end position="116"/>
    </location>
</feature>
<keyword evidence="2" id="KW-0812">Transmembrane</keyword>
<keyword evidence="2" id="KW-0472">Membrane</keyword>